<comment type="caution">
    <text evidence="1">The sequence shown here is derived from an EMBL/GenBank/DDBJ whole genome shotgun (WGS) entry which is preliminary data.</text>
</comment>
<keyword evidence="2" id="KW-1185">Reference proteome</keyword>
<proteinExistence type="predicted"/>
<evidence type="ECO:0000313" key="2">
    <source>
        <dbReference type="Proteomes" id="UP000306416"/>
    </source>
</evidence>
<sequence length="169" mass="16769">MKLLAVMLMCLLIEACGGSRSDQISGNDGNVHIPEPASGTVHVLVTTQGPVADAVLYAAQFTLRLPAGVSVPTDAGGAVTDGVVAPAIGGSYVGAAVVTPSSTSSGPVLSVNIVNPVGMTVGPLVTLTYTTAAGTIPTAESFTLDAFSARNASGAAISDITSRLTLQTQ</sequence>
<dbReference type="Proteomes" id="UP000306416">
    <property type="component" value="Unassembled WGS sequence"/>
</dbReference>
<gene>
    <name evidence="1" type="ORF">E4633_17605</name>
</gene>
<accession>A0A4S1CBS5</accession>
<evidence type="ECO:0000313" key="1">
    <source>
        <dbReference type="EMBL" id="TGU70807.1"/>
    </source>
</evidence>
<reference evidence="1 2" key="1">
    <citation type="submission" date="2019-04" db="EMBL/GenBank/DDBJ databases">
        <title>Geobacter oryzae sp. nov., ferric-reducing bacteria isolated from paddy soil.</title>
        <authorList>
            <person name="Xu Z."/>
            <person name="Masuda Y."/>
            <person name="Itoh H."/>
            <person name="Senoo K."/>
        </authorList>
    </citation>
    <scope>NUCLEOTIDE SEQUENCE [LARGE SCALE GENOMIC DNA]</scope>
    <source>
        <strain evidence="1 2">Red111</strain>
    </source>
</reference>
<dbReference type="EMBL" id="SRSC01000004">
    <property type="protein sequence ID" value="TGU70807.1"/>
    <property type="molecule type" value="Genomic_DNA"/>
</dbReference>
<name>A0A4S1CBS5_9BACT</name>
<dbReference type="AlphaFoldDB" id="A0A4S1CBS5"/>
<protein>
    <submittedName>
        <fullName evidence="1">Uncharacterized protein</fullName>
    </submittedName>
</protein>
<organism evidence="1 2">
    <name type="scientific">Geomonas terrae</name>
    <dbReference type="NCBI Taxonomy" id="2562681"/>
    <lineage>
        <taxon>Bacteria</taxon>
        <taxon>Pseudomonadati</taxon>
        <taxon>Thermodesulfobacteriota</taxon>
        <taxon>Desulfuromonadia</taxon>
        <taxon>Geobacterales</taxon>
        <taxon>Geobacteraceae</taxon>
        <taxon>Geomonas</taxon>
    </lineage>
</organism>
<dbReference type="RefSeq" id="WP_135872158.1">
    <property type="nucleotide sequence ID" value="NZ_SRSC01000004.1"/>
</dbReference>